<dbReference type="InterPro" id="IPR001789">
    <property type="entry name" value="Sig_transdc_resp-reg_receiver"/>
</dbReference>
<dbReference type="CDD" id="cd06170">
    <property type="entry name" value="LuxR_C_like"/>
    <property type="match status" value="1"/>
</dbReference>
<dbReference type="GO" id="GO:0003677">
    <property type="term" value="F:DNA binding"/>
    <property type="evidence" value="ECO:0007669"/>
    <property type="project" value="UniProtKB-KW"/>
</dbReference>
<dbReference type="SMART" id="SM00421">
    <property type="entry name" value="HTH_LUXR"/>
    <property type="match status" value="1"/>
</dbReference>
<dbReference type="RefSeq" id="WP_040096194.1">
    <property type="nucleotide sequence ID" value="NZ_JWJD01000001.1"/>
</dbReference>
<dbReference type="GO" id="GO:0000160">
    <property type="term" value="P:phosphorelay signal transduction system"/>
    <property type="evidence" value="ECO:0007669"/>
    <property type="project" value="InterPro"/>
</dbReference>
<dbReference type="InterPro" id="IPR058245">
    <property type="entry name" value="NreC/VraR/RcsB-like_REC"/>
</dbReference>
<dbReference type="Proteomes" id="UP000035068">
    <property type="component" value="Unassembled WGS sequence"/>
</dbReference>
<dbReference type="InterPro" id="IPR011006">
    <property type="entry name" value="CheY-like_superfamily"/>
</dbReference>
<sequence>MIRILIADDHTIMREGVRLLLETQADLKVVGEACDGVEALELARKLKPDIVLLDVAMPRMNGIDTTRMLREAVPGSRVVILSMFEKELYAHQALNAGAYGYVLKAASGEELLAAIRSAAAGNYYLCRRVHASVIQAYLAGERPAAATSEYDELSEREKEVFALLVQGNSTIQIGKVLCVSAKTVEKHRTAISRKLGISNPIELVKYAVRIGIVDPESWKL</sequence>
<evidence type="ECO:0000313" key="7">
    <source>
        <dbReference type="Proteomes" id="UP000035068"/>
    </source>
</evidence>
<dbReference type="CDD" id="cd17535">
    <property type="entry name" value="REC_NarL-like"/>
    <property type="match status" value="1"/>
</dbReference>
<proteinExistence type="predicted"/>
<dbReference type="PROSITE" id="PS50043">
    <property type="entry name" value="HTH_LUXR_2"/>
    <property type="match status" value="1"/>
</dbReference>
<dbReference type="InterPro" id="IPR039420">
    <property type="entry name" value="WalR-like"/>
</dbReference>
<evidence type="ECO:0000259" key="4">
    <source>
        <dbReference type="PROSITE" id="PS50043"/>
    </source>
</evidence>
<evidence type="ECO:0000313" key="6">
    <source>
        <dbReference type="EMBL" id="KIH77776.1"/>
    </source>
</evidence>
<gene>
    <name evidence="6" type="ORF">GFER_03765</name>
</gene>
<feature type="domain" description="HTH luxR-type" evidence="4">
    <location>
        <begin position="146"/>
        <end position="211"/>
    </location>
</feature>
<dbReference type="Pfam" id="PF00072">
    <property type="entry name" value="Response_reg"/>
    <property type="match status" value="1"/>
</dbReference>
<evidence type="ECO:0000256" key="1">
    <source>
        <dbReference type="ARBA" id="ARBA00022553"/>
    </source>
</evidence>
<dbReference type="SUPFAM" id="SSF52172">
    <property type="entry name" value="CheY-like"/>
    <property type="match status" value="1"/>
</dbReference>
<reference evidence="6 7" key="1">
    <citation type="submission" date="2014-12" db="EMBL/GenBank/DDBJ databases">
        <title>Genomes of Geoalkalibacter ferrihydriticus and Geoalkalibacter subterraneus, two haloalkaliphilic metal-reducing members of the Geobacteraceae.</title>
        <authorList>
            <person name="Badalamenti J.P."/>
            <person name="Torres C.I."/>
            <person name="Krajmalnik-Brown R."/>
            <person name="Bond D.R."/>
        </authorList>
    </citation>
    <scope>NUCLEOTIDE SEQUENCE [LARGE SCALE GENOMIC DNA]</scope>
    <source>
        <strain evidence="6 7">DSM 17813</strain>
    </source>
</reference>
<evidence type="ECO:0000256" key="3">
    <source>
        <dbReference type="PROSITE-ProRule" id="PRU00169"/>
    </source>
</evidence>
<dbReference type="AlphaFoldDB" id="A0A0C2HL31"/>
<keyword evidence="1 3" id="KW-0597">Phosphoprotein</keyword>
<evidence type="ECO:0000256" key="2">
    <source>
        <dbReference type="ARBA" id="ARBA00023125"/>
    </source>
</evidence>
<feature type="domain" description="Response regulatory" evidence="5">
    <location>
        <begin position="3"/>
        <end position="119"/>
    </location>
</feature>
<dbReference type="PRINTS" id="PR00038">
    <property type="entry name" value="HTHLUXR"/>
</dbReference>
<dbReference type="PANTHER" id="PTHR43214">
    <property type="entry name" value="TWO-COMPONENT RESPONSE REGULATOR"/>
    <property type="match status" value="1"/>
</dbReference>
<accession>A0A0C2HL31</accession>
<evidence type="ECO:0000259" key="5">
    <source>
        <dbReference type="PROSITE" id="PS50110"/>
    </source>
</evidence>
<comment type="caution">
    <text evidence="6">The sequence shown here is derived from an EMBL/GenBank/DDBJ whole genome shotgun (WGS) entry which is preliminary data.</text>
</comment>
<name>A0A0C2HL31_9BACT</name>
<dbReference type="Gene3D" id="3.40.50.2300">
    <property type="match status" value="1"/>
</dbReference>
<organism evidence="6 7">
    <name type="scientific">Geoalkalibacter ferrihydriticus DSM 17813</name>
    <dbReference type="NCBI Taxonomy" id="1121915"/>
    <lineage>
        <taxon>Bacteria</taxon>
        <taxon>Pseudomonadati</taxon>
        <taxon>Thermodesulfobacteriota</taxon>
        <taxon>Desulfuromonadia</taxon>
        <taxon>Desulfuromonadales</taxon>
        <taxon>Geoalkalibacteraceae</taxon>
        <taxon>Geoalkalibacter</taxon>
    </lineage>
</organism>
<keyword evidence="2" id="KW-0238">DNA-binding</keyword>
<dbReference type="PANTHER" id="PTHR43214:SF43">
    <property type="entry name" value="TWO-COMPONENT RESPONSE REGULATOR"/>
    <property type="match status" value="1"/>
</dbReference>
<keyword evidence="7" id="KW-1185">Reference proteome</keyword>
<dbReference type="GO" id="GO:0006355">
    <property type="term" value="P:regulation of DNA-templated transcription"/>
    <property type="evidence" value="ECO:0007669"/>
    <property type="project" value="InterPro"/>
</dbReference>
<feature type="modified residue" description="4-aspartylphosphate" evidence="3">
    <location>
        <position position="54"/>
    </location>
</feature>
<dbReference type="PROSITE" id="PS50110">
    <property type="entry name" value="RESPONSE_REGULATORY"/>
    <property type="match status" value="1"/>
</dbReference>
<dbReference type="SUPFAM" id="SSF46894">
    <property type="entry name" value="C-terminal effector domain of the bipartite response regulators"/>
    <property type="match status" value="1"/>
</dbReference>
<dbReference type="InterPro" id="IPR016032">
    <property type="entry name" value="Sig_transdc_resp-reg_C-effctor"/>
</dbReference>
<protein>
    <recommendedName>
        <fullName evidence="8">LuxR family transcriptional regulator</fullName>
    </recommendedName>
</protein>
<dbReference type="SMART" id="SM00448">
    <property type="entry name" value="REC"/>
    <property type="match status" value="1"/>
</dbReference>
<dbReference type="InterPro" id="IPR000792">
    <property type="entry name" value="Tscrpt_reg_LuxR_C"/>
</dbReference>
<dbReference type="Pfam" id="PF00196">
    <property type="entry name" value="GerE"/>
    <property type="match status" value="1"/>
</dbReference>
<dbReference type="EMBL" id="JWJD01000001">
    <property type="protein sequence ID" value="KIH77776.1"/>
    <property type="molecule type" value="Genomic_DNA"/>
</dbReference>
<evidence type="ECO:0008006" key="8">
    <source>
        <dbReference type="Google" id="ProtNLM"/>
    </source>
</evidence>
<dbReference type="PROSITE" id="PS00622">
    <property type="entry name" value="HTH_LUXR_1"/>
    <property type="match status" value="1"/>
</dbReference>